<keyword evidence="16" id="KW-1185">Reference proteome</keyword>
<dbReference type="FunFam" id="3.30.460.10:FF:000002">
    <property type="entry name" value="Poly(A) polymerase alpha, putative"/>
    <property type="match status" value="1"/>
</dbReference>
<dbReference type="GO" id="GO:0003723">
    <property type="term" value="F:RNA binding"/>
    <property type="evidence" value="ECO:0007669"/>
    <property type="project" value="InterPro"/>
</dbReference>
<evidence type="ECO:0000256" key="12">
    <source>
        <dbReference type="ARBA" id="ARBA00023242"/>
    </source>
</evidence>
<gene>
    <name evidence="15" type="ORF">SORBI_3002G423100</name>
</gene>
<evidence type="ECO:0000256" key="8">
    <source>
        <dbReference type="ARBA" id="ARBA00022723"/>
    </source>
</evidence>
<reference evidence="15 16" key="1">
    <citation type="journal article" date="2009" name="Nature">
        <title>The Sorghum bicolor genome and the diversification of grasses.</title>
        <authorList>
            <person name="Paterson A.H."/>
            <person name="Bowers J.E."/>
            <person name="Bruggmann R."/>
            <person name="Dubchak I."/>
            <person name="Grimwood J."/>
            <person name="Gundlach H."/>
            <person name="Haberer G."/>
            <person name="Hellsten U."/>
            <person name="Mitros T."/>
            <person name="Poliakov A."/>
            <person name="Schmutz J."/>
            <person name="Spannagl M."/>
            <person name="Tang H."/>
            <person name="Wang X."/>
            <person name="Wicker T."/>
            <person name="Bharti A.K."/>
            <person name="Chapman J."/>
            <person name="Feltus F.A."/>
            <person name="Gowik U."/>
            <person name="Grigoriev I.V."/>
            <person name="Lyons E."/>
            <person name="Maher C.A."/>
            <person name="Martis M."/>
            <person name="Narechania A."/>
            <person name="Otillar R.P."/>
            <person name="Penning B.W."/>
            <person name="Salamov A.A."/>
            <person name="Wang Y."/>
            <person name="Zhang L."/>
            <person name="Carpita N.C."/>
            <person name="Freeling M."/>
            <person name="Gingle A.R."/>
            <person name="Hash C.T."/>
            <person name="Keller B."/>
            <person name="Klein P."/>
            <person name="Kresovich S."/>
            <person name="McCann M.C."/>
            <person name="Ming R."/>
            <person name="Peterson D.G."/>
            <person name="Mehboob-ur-Rahman"/>
            <person name="Ware D."/>
            <person name="Westhoff P."/>
            <person name="Mayer K.F."/>
            <person name="Messing J."/>
            <person name="Rokhsar D.S."/>
        </authorList>
    </citation>
    <scope>NUCLEOTIDE SEQUENCE [LARGE SCALE GENOMIC DNA]</scope>
    <source>
        <strain evidence="16">cv. BTx623</strain>
    </source>
</reference>
<reference evidence="16" key="2">
    <citation type="journal article" date="2018" name="Plant J.">
        <title>The Sorghum bicolor reference genome: improved assembly, gene annotations, a transcriptome atlas, and signatures of genome organization.</title>
        <authorList>
            <person name="McCormick R.F."/>
            <person name="Truong S.K."/>
            <person name="Sreedasyam A."/>
            <person name="Jenkins J."/>
            <person name="Shu S."/>
            <person name="Sims D."/>
            <person name="Kennedy M."/>
            <person name="Amirebrahimi M."/>
            <person name="Weers B.D."/>
            <person name="McKinley B."/>
            <person name="Mattison A."/>
            <person name="Morishige D.T."/>
            <person name="Grimwood J."/>
            <person name="Schmutz J."/>
            <person name="Mullet J.E."/>
        </authorList>
    </citation>
    <scope>NUCLEOTIDE SEQUENCE [LARGE SCALE GENOMIC DNA]</scope>
    <source>
        <strain evidence="16">cv. BTx623</strain>
    </source>
</reference>
<name>A0A1W0W7X4_SORBI</name>
<dbReference type="Proteomes" id="UP000000768">
    <property type="component" value="Chromosome 2"/>
</dbReference>
<dbReference type="SUPFAM" id="SSF55003">
    <property type="entry name" value="PAP/Archaeal CCA-adding enzyme, C-terminal domain"/>
    <property type="match status" value="1"/>
</dbReference>
<dbReference type="GO" id="GO:0031123">
    <property type="term" value="P:RNA 3'-end processing"/>
    <property type="evidence" value="ECO:0007669"/>
    <property type="project" value="InterPro"/>
</dbReference>
<keyword evidence="10" id="KW-0067">ATP-binding</keyword>
<evidence type="ECO:0000256" key="1">
    <source>
        <dbReference type="ARBA" id="ARBA00001936"/>
    </source>
</evidence>
<evidence type="ECO:0000256" key="5">
    <source>
        <dbReference type="ARBA" id="ARBA00012388"/>
    </source>
</evidence>
<dbReference type="InterPro" id="IPR043519">
    <property type="entry name" value="NT_sf"/>
</dbReference>
<evidence type="ECO:0000256" key="11">
    <source>
        <dbReference type="ARBA" id="ARBA00022842"/>
    </source>
</evidence>
<comment type="cofactor">
    <cofactor evidence="1">
        <name>Mn(2+)</name>
        <dbReference type="ChEBI" id="CHEBI:29035"/>
    </cofactor>
</comment>
<dbReference type="Gene3D" id="3.30.460.10">
    <property type="entry name" value="Beta Polymerase, domain 2"/>
    <property type="match status" value="1"/>
</dbReference>
<dbReference type="EC" id="2.7.7.19" evidence="5"/>
<organism evidence="15 16">
    <name type="scientific">Sorghum bicolor</name>
    <name type="common">Sorghum</name>
    <name type="synonym">Sorghum vulgare</name>
    <dbReference type="NCBI Taxonomy" id="4558"/>
    <lineage>
        <taxon>Eukaryota</taxon>
        <taxon>Viridiplantae</taxon>
        <taxon>Streptophyta</taxon>
        <taxon>Embryophyta</taxon>
        <taxon>Tracheophyta</taxon>
        <taxon>Spermatophyta</taxon>
        <taxon>Magnoliopsida</taxon>
        <taxon>Liliopsida</taxon>
        <taxon>Poales</taxon>
        <taxon>Poaceae</taxon>
        <taxon>PACMAD clade</taxon>
        <taxon>Panicoideae</taxon>
        <taxon>Andropogonodae</taxon>
        <taxon>Andropogoneae</taxon>
        <taxon>Sorghinae</taxon>
        <taxon>Sorghum</taxon>
    </lineage>
</organism>
<dbReference type="Pfam" id="PF20750">
    <property type="entry name" value="PAP_NTPase"/>
    <property type="match status" value="1"/>
</dbReference>
<keyword evidence="12" id="KW-0539">Nucleus</keyword>
<feature type="compositionally biased region" description="Pro residues" evidence="13">
    <location>
        <begin position="45"/>
        <end position="59"/>
    </location>
</feature>
<comment type="subcellular location">
    <subcellularLocation>
        <location evidence="3">Nucleus</location>
    </subcellularLocation>
</comment>
<evidence type="ECO:0000313" key="15">
    <source>
        <dbReference type="EMBL" id="OQU90498.1"/>
    </source>
</evidence>
<keyword evidence="7" id="KW-0808">Transferase</keyword>
<evidence type="ECO:0000256" key="13">
    <source>
        <dbReference type="SAM" id="MobiDB-lite"/>
    </source>
</evidence>
<dbReference type="InterPro" id="IPR048840">
    <property type="entry name" value="PolA_pol_NTPase"/>
</dbReference>
<comment type="similarity">
    <text evidence="4">Belongs to the poly(A) polymerase family.</text>
</comment>
<evidence type="ECO:0000256" key="6">
    <source>
        <dbReference type="ARBA" id="ARBA00022664"/>
    </source>
</evidence>
<dbReference type="SUPFAM" id="SSF81301">
    <property type="entry name" value="Nucleotidyltransferase"/>
    <property type="match status" value="1"/>
</dbReference>
<keyword evidence="8" id="KW-0479">Metal-binding</keyword>
<dbReference type="PANTHER" id="PTHR10682:SF33">
    <property type="entry name" value="NUCLEAR POLY(A) POLYMERASE 3"/>
    <property type="match status" value="1"/>
</dbReference>
<keyword evidence="11" id="KW-0460">Magnesium</keyword>
<dbReference type="SUPFAM" id="SSF81631">
    <property type="entry name" value="PAP/OAS1 substrate-binding domain"/>
    <property type="match status" value="1"/>
</dbReference>
<dbReference type="FunFam" id="3.30.70.590:FF:000005">
    <property type="entry name" value="Nuclear poly(A) polymerase 3"/>
    <property type="match status" value="1"/>
</dbReference>
<comment type="cofactor">
    <cofactor evidence="2">
        <name>Mg(2+)</name>
        <dbReference type="ChEBI" id="CHEBI:18420"/>
    </cofactor>
</comment>
<sequence length="453" mass="51019">MAYMAAVAPVPWWPPPPELAPVGFPDASSPAGYPKPQTLPFLLAPTPPPPPPPPPLPAGYPLLPPPAPIIIQLQPDPSFVAEVDQRRSSSLVQFLKDEGAVPSPEDEKKREKVIRELKKIVMHWANAVAYEQSVPQGLATATVLTYGSYTLGAHGPESDIDVLCVGPCIATLQYHFFVVLRQLLEGRPEVSELQTIEKAKVPLMRFRFTGIAVDFTYAQLPVIDALKAINTFSTQLLQKIDTRSWRSLSGVRVNEQIVQLVPNAEKFQALLRCIKLWARKRGLHCHDSLRHDFQWTWLFEPFPYDKKYQQFLRIALCAPTFAELRDWAGWVKSRFRLLILKLERAGIECDPCPSEEVDHTDNDPNVVFYWGLIPERIIQVDTSSLKEDFMESITNDVYGTVKCTHSDVTISVVGLPQLPKSMRSHVHWQYMQRCMMAYEGTDEGQSAGWLGLG</sequence>
<evidence type="ECO:0000256" key="4">
    <source>
        <dbReference type="ARBA" id="ARBA00010912"/>
    </source>
</evidence>
<evidence type="ECO:0000256" key="7">
    <source>
        <dbReference type="ARBA" id="ARBA00022679"/>
    </source>
</evidence>
<dbReference type="GO" id="GO:1990817">
    <property type="term" value="F:poly(A) RNA polymerase activity"/>
    <property type="evidence" value="ECO:0007669"/>
    <property type="project" value="UniProtKB-EC"/>
</dbReference>
<dbReference type="GO" id="GO:0006397">
    <property type="term" value="P:mRNA processing"/>
    <property type="evidence" value="ECO:0007669"/>
    <property type="project" value="UniProtKB-KW"/>
</dbReference>
<evidence type="ECO:0000259" key="14">
    <source>
        <dbReference type="Pfam" id="PF20750"/>
    </source>
</evidence>
<dbReference type="AlphaFoldDB" id="A0A1W0W7X4"/>
<dbReference type="Gene3D" id="3.30.70.590">
    <property type="entry name" value="Poly(A) polymerase predicted RNA binding domain"/>
    <property type="match status" value="1"/>
</dbReference>
<dbReference type="GO" id="GO:0005634">
    <property type="term" value="C:nucleus"/>
    <property type="evidence" value="ECO:0007669"/>
    <property type="project" value="UniProtKB-SubCell"/>
</dbReference>
<dbReference type="GO" id="GO:0005524">
    <property type="term" value="F:ATP binding"/>
    <property type="evidence" value="ECO:0007669"/>
    <property type="project" value="UniProtKB-KW"/>
</dbReference>
<feature type="region of interest" description="Disordered" evidence="13">
    <location>
        <begin position="24"/>
        <end position="59"/>
    </location>
</feature>
<dbReference type="InterPro" id="IPR011068">
    <property type="entry name" value="NuclTrfase_I-like_C"/>
</dbReference>
<dbReference type="PANTHER" id="PTHR10682">
    <property type="entry name" value="POLY A POLYMERASE"/>
    <property type="match status" value="1"/>
</dbReference>
<feature type="domain" description="Poly(A) polymerase nucleotidyltransferase" evidence="14">
    <location>
        <begin position="82"/>
        <end position="261"/>
    </location>
</feature>
<evidence type="ECO:0000256" key="3">
    <source>
        <dbReference type="ARBA" id="ARBA00004123"/>
    </source>
</evidence>
<dbReference type="GO" id="GO:0046872">
    <property type="term" value="F:metal ion binding"/>
    <property type="evidence" value="ECO:0007669"/>
    <property type="project" value="UniProtKB-KW"/>
</dbReference>
<dbReference type="CDD" id="cd05402">
    <property type="entry name" value="NT_PAP_TUTase"/>
    <property type="match status" value="1"/>
</dbReference>
<keyword evidence="9" id="KW-0547">Nucleotide-binding</keyword>
<accession>A0A1W0W7X4</accession>
<proteinExistence type="inferred from homology"/>
<keyword evidence="6" id="KW-0507">mRNA processing</keyword>
<dbReference type="ExpressionAtlas" id="A0A1W0W7X4">
    <property type="expression patterns" value="baseline and differential"/>
</dbReference>
<protein>
    <recommendedName>
        <fullName evidence="5">polynucleotide adenylyltransferase</fullName>
        <ecNumber evidence="5">2.7.7.19</ecNumber>
    </recommendedName>
</protein>
<evidence type="ECO:0000256" key="9">
    <source>
        <dbReference type="ARBA" id="ARBA00022741"/>
    </source>
</evidence>
<dbReference type="Gramene" id="OQU90498">
    <property type="protein sequence ID" value="OQU90498"/>
    <property type="gene ID" value="SORBI_3002G423100"/>
</dbReference>
<evidence type="ECO:0000256" key="2">
    <source>
        <dbReference type="ARBA" id="ARBA00001946"/>
    </source>
</evidence>
<evidence type="ECO:0000313" key="16">
    <source>
        <dbReference type="Proteomes" id="UP000000768"/>
    </source>
</evidence>
<evidence type="ECO:0000256" key="10">
    <source>
        <dbReference type="ARBA" id="ARBA00022840"/>
    </source>
</evidence>
<dbReference type="EMBL" id="CM000761">
    <property type="protein sequence ID" value="OQU90498.1"/>
    <property type="molecule type" value="Genomic_DNA"/>
</dbReference>